<evidence type="ECO:0000313" key="21">
    <source>
        <dbReference type="Proteomes" id="UP001230188"/>
    </source>
</evidence>
<evidence type="ECO:0000256" key="3">
    <source>
        <dbReference type="ARBA" id="ARBA00012952"/>
    </source>
</evidence>
<dbReference type="EMBL" id="JAQMWT010000005">
    <property type="protein sequence ID" value="KAJ8614423.1"/>
    <property type="molecule type" value="Genomic_DNA"/>
</dbReference>
<dbReference type="Gene3D" id="1.20.5.700">
    <property type="entry name" value="Single helix bin"/>
    <property type="match status" value="1"/>
</dbReference>
<keyword evidence="6" id="KW-0001">2Fe-2S</keyword>
<comment type="catalytic activity">
    <reaction evidence="16">
        <text>2 oxidized [plastocyanin] + a plastoquinol + 2 H(+)(in) = 2 reduced [plastocyanin] + a plastoquinone + 4 H(+)(out)</text>
        <dbReference type="Rhea" id="RHEA:22148"/>
        <dbReference type="Rhea" id="RHEA-COMP:9561"/>
        <dbReference type="Rhea" id="RHEA-COMP:9562"/>
        <dbReference type="Rhea" id="RHEA-COMP:10039"/>
        <dbReference type="Rhea" id="RHEA-COMP:10040"/>
        <dbReference type="ChEBI" id="CHEBI:15378"/>
        <dbReference type="ChEBI" id="CHEBI:17757"/>
        <dbReference type="ChEBI" id="CHEBI:29036"/>
        <dbReference type="ChEBI" id="CHEBI:49552"/>
        <dbReference type="ChEBI" id="CHEBI:62192"/>
        <dbReference type="EC" id="7.1.1.6"/>
    </reaction>
</comment>
<sequence>MMGTAVAAFEPPNLNGARARALGVASRADDVPDMERRSLMNTILLVGGVGPVMTGILVPYFQFFLPPTAELGGATEARDRKGDAVVAAEWLASHKAGDRDLVEGIHGDPTYLVLDDDKKLGTYALNAICTHLGCIVPWNKAANKYMCPCHGSQYDATGKVVRGPAPLSLALSHVVVDDKDAVKLEPWTETDFRTGLDPWWV</sequence>
<dbReference type="InterPro" id="IPR017941">
    <property type="entry name" value="Rieske_2Fe-2S"/>
</dbReference>
<evidence type="ECO:0000256" key="10">
    <source>
        <dbReference type="ARBA" id="ARBA00022989"/>
    </source>
</evidence>
<dbReference type="InterPro" id="IPR014349">
    <property type="entry name" value="Rieske_Fe-S_prot"/>
</dbReference>
<evidence type="ECO:0000313" key="20">
    <source>
        <dbReference type="EMBL" id="KAJ8614423.1"/>
    </source>
</evidence>
<dbReference type="GO" id="GO:0046872">
    <property type="term" value="F:metal ion binding"/>
    <property type="evidence" value="ECO:0007669"/>
    <property type="project" value="UniProtKB-KW"/>
</dbReference>
<dbReference type="InterPro" id="IPR036922">
    <property type="entry name" value="Rieske_2Fe-2S_sf"/>
</dbReference>
<feature type="domain" description="Rieske" evidence="19">
    <location>
        <begin position="87"/>
        <end position="183"/>
    </location>
</feature>
<evidence type="ECO:0000256" key="12">
    <source>
        <dbReference type="ARBA" id="ARBA00023014"/>
    </source>
</evidence>
<comment type="subcellular location">
    <subcellularLocation>
        <location evidence="1">Membrane</location>
        <topology evidence="1">Single-pass membrane protein</topology>
    </subcellularLocation>
    <subcellularLocation>
        <location evidence="17">Thylakoid</location>
    </subcellularLocation>
</comment>
<dbReference type="Proteomes" id="UP001230188">
    <property type="component" value="Unassembled WGS sequence"/>
</dbReference>
<dbReference type="SUPFAM" id="SSF50022">
    <property type="entry name" value="ISP domain"/>
    <property type="match status" value="1"/>
</dbReference>
<keyword evidence="9" id="KW-0249">Electron transport</keyword>
<dbReference type="InterPro" id="IPR057415">
    <property type="entry name" value="TM_PetC"/>
</dbReference>
<dbReference type="GO" id="GO:0009496">
    <property type="term" value="F:plastoquinol--plastocyanin reductase activity"/>
    <property type="evidence" value="ECO:0007669"/>
    <property type="project" value="UniProtKB-EC"/>
</dbReference>
<evidence type="ECO:0000259" key="19">
    <source>
        <dbReference type="PROSITE" id="PS51296"/>
    </source>
</evidence>
<evidence type="ECO:0000256" key="1">
    <source>
        <dbReference type="ARBA" id="ARBA00004167"/>
    </source>
</evidence>
<keyword evidence="4" id="KW-0813">Transport</keyword>
<dbReference type="FunFam" id="2.102.10.10:FF:000007">
    <property type="entry name" value="Cytochrome b6-f complex iron-sulfur subunit"/>
    <property type="match status" value="1"/>
</dbReference>
<comment type="similarity">
    <text evidence="2">Belongs to the Rieske iron-sulfur protein family.</text>
</comment>
<evidence type="ECO:0000256" key="18">
    <source>
        <dbReference type="SAM" id="Phobius"/>
    </source>
</evidence>
<gene>
    <name evidence="20" type="ORF">CTAYLR_000752</name>
</gene>
<evidence type="ECO:0000256" key="9">
    <source>
        <dbReference type="ARBA" id="ARBA00022982"/>
    </source>
</evidence>
<dbReference type="Gene3D" id="2.102.10.10">
    <property type="entry name" value="Rieske [2Fe-2S] iron-sulphur domain"/>
    <property type="match status" value="1"/>
</dbReference>
<keyword evidence="8" id="KW-1278">Translocase</keyword>
<dbReference type="PRINTS" id="PR00162">
    <property type="entry name" value="RIESKE"/>
</dbReference>
<dbReference type="AlphaFoldDB" id="A0AAD7UQR2"/>
<dbReference type="GO" id="GO:0051537">
    <property type="term" value="F:2 iron, 2 sulfur cluster binding"/>
    <property type="evidence" value="ECO:0007669"/>
    <property type="project" value="UniProtKB-KW"/>
</dbReference>
<keyword evidence="5 18" id="KW-0812">Transmembrane</keyword>
<evidence type="ECO:0000256" key="2">
    <source>
        <dbReference type="ARBA" id="ARBA00010651"/>
    </source>
</evidence>
<evidence type="ECO:0000256" key="11">
    <source>
        <dbReference type="ARBA" id="ARBA00023004"/>
    </source>
</evidence>
<keyword evidence="11" id="KW-0408">Iron</keyword>
<evidence type="ECO:0000256" key="8">
    <source>
        <dbReference type="ARBA" id="ARBA00022967"/>
    </source>
</evidence>
<reference evidence="20" key="1">
    <citation type="submission" date="2023-01" db="EMBL/GenBank/DDBJ databases">
        <title>Metagenome sequencing of chrysophaentin producing Chrysophaeum taylorii.</title>
        <authorList>
            <person name="Davison J."/>
            <person name="Bewley C."/>
        </authorList>
    </citation>
    <scope>NUCLEOTIDE SEQUENCE</scope>
    <source>
        <strain evidence="20">NIES-1699</strain>
    </source>
</reference>
<keyword evidence="14" id="KW-1015">Disulfide bond</keyword>
<dbReference type="NCBIfam" id="NF010001">
    <property type="entry name" value="PRK13474.1"/>
    <property type="match status" value="1"/>
</dbReference>
<evidence type="ECO:0000256" key="13">
    <source>
        <dbReference type="ARBA" id="ARBA00023136"/>
    </source>
</evidence>
<accession>A0AAD7UQR2</accession>
<keyword evidence="10 18" id="KW-1133">Transmembrane helix</keyword>
<protein>
    <recommendedName>
        <fullName evidence="3">plastoquinol--plastocyanin reductase</fullName>
        <ecNumber evidence="3">7.1.1.6</ecNumber>
    </recommendedName>
</protein>
<keyword evidence="12" id="KW-0411">Iron-sulfur</keyword>
<dbReference type="PANTHER" id="PTHR10134">
    <property type="entry name" value="CYTOCHROME B-C1 COMPLEX SUBUNIT RIESKE, MITOCHONDRIAL"/>
    <property type="match status" value="1"/>
</dbReference>
<comment type="caution">
    <text evidence="20">The sequence shown here is derived from an EMBL/GenBank/DDBJ whole genome shotgun (WGS) entry which is preliminary data.</text>
</comment>
<dbReference type="Pfam" id="PF25471">
    <property type="entry name" value="TM_PetC"/>
    <property type="match status" value="1"/>
</dbReference>
<dbReference type="GO" id="GO:0009579">
    <property type="term" value="C:thylakoid"/>
    <property type="evidence" value="ECO:0007669"/>
    <property type="project" value="UniProtKB-SubCell"/>
</dbReference>
<evidence type="ECO:0000256" key="14">
    <source>
        <dbReference type="ARBA" id="ARBA00023157"/>
    </source>
</evidence>
<evidence type="ECO:0000256" key="16">
    <source>
        <dbReference type="ARBA" id="ARBA00047828"/>
    </source>
</evidence>
<dbReference type="EC" id="7.1.1.6" evidence="3"/>
<comment type="cofactor">
    <cofactor evidence="15">
        <name>[2Fe-2S] cluster</name>
        <dbReference type="ChEBI" id="CHEBI:190135"/>
    </cofactor>
</comment>
<dbReference type="PROSITE" id="PS51296">
    <property type="entry name" value="RIESKE"/>
    <property type="match status" value="1"/>
</dbReference>
<keyword evidence="21" id="KW-1185">Reference proteome</keyword>
<evidence type="ECO:0000256" key="15">
    <source>
        <dbReference type="ARBA" id="ARBA00034078"/>
    </source>
</evidence>
<evidence type="ECO:0000256" key="17">
    <source>
        <dbReference type="ARBA" id="ARBA00060385"/>
    </source>
</evidence>
<evidence type="ECO:0000256" key="5">
    <source>
        <dbReference type="ARBA" id="ARBA00022692"/>
    </source>
</evidence>
<name>A0AAD7UQR2_9STRA</name>
<dbReference type="GO" id="GO:0016020">
    <property type="term" value="C:membrane"/>
    <property type="evidence" value="ECO:0007669"/>
    <property type="project" value="UniProtKB-SubCell"/>
</dbReference>
<dbReference type="Pfam" id="PF00355">
    <property type="entry name" value="Rieske"/>
    <property type="match status" value="1"/>
</dbReference>
<dbReference type="CDD" id="cd03471">
    <property type="entry name" value="Rieske_cytochrome_b6f"/>
    <property type="match status" value="1"/>
</dbReference>
<evidence type="ECO:0000256" key="7">
    <source>
        <dbReference type="ARBA" id="ARBA00022723"/>
    </source>
</evidence>
<feature type="transmembrane region" description="Helical" evidence="18">
    <location>
        <begin position="43"/>
        <end position="61"/>
    </location>
</feature>
<proteinExistence type="inferred from homology"/>
<keyword evidence="7" id="KW-0479">Metal-binding</keyword>
<organism evidence="20 21">
    <name type="scientific">Chrysophaeum taylorii</name>
    <dbReference type="NCBI Taxonomy" id="2483200"/>
    <lineage>
        <taxon>Eukaryota</taxon>
        <taxon>Sar</taxon>
        <taxon>Stramenopiles</taxon>
        <taxon>Ochrophyta</taxon>
        <taxon>Pelagophyceae</taxon>
        <taxon>Pelagomonadales</taxon>
        <taxon>Pelagomonadaceae</taxon>
        <taxon>Chrysophaeum</taxon>
    </lineage>
</organism>
<dbReference type="InterPro" id="IPR005805">
    <property type="entry name" value="Rieske_Fe-S_prot_C"/>
</dbReference>
<evidence type="ECO:0000256" key="4">
    <source>
        <dbReference type="ARBA" id="ARBA00022448"/>
    </source>
</evidence>
<evidence type="ECO:0000256" key="6">
    <source>
        <dbReference type="ARBA" id="ARBA00022714"/>
    </source>
</evidence>
<keyword evidence="13 18" id="KW-0472">Membrane</keyword>